<evidence type="ECO:0000313" key="2">
    <source>
        <dbReference type="EMBL" id="CAI4016092.1"/>
    </source>
</evidence>
<evidence type="ECO:0000256" key="1">
    <source>
        <dbReference type="SAM" id="MobiDB-lite"/>
    </source>
</evidence>
<dbReference type="AlphaFoldDB" id="A0A9P1GLQ5"/>
<dbReference type="EMBL" id="CAMXCT010006566">
    <property type="protein sequence ID" value="CAI4016092.1"/>
    <property type="molecule type" value="Genomic_DNA"/>
</dbReference>
<keyword evidence="4" id="KW-1185">Reference proteome</keyword>
<organism evidence="2">
    <name type="scientific">Cladocopium goreaui</name>
    <dbReference type="NCBI Taxonomy" id="2562237"/>
    <lineage>
        <taxon>Eukaryota</taxon>
        <taxon>Sar</taxon>
        <taxon>Alveolata</taxon>
        <taxon>Dinophyceae</taxon>
        <taxon>Suessiales</taxon>
        <taxon>Symbiodiniaceae</taxon>
        <taxon>Cladocopium</taxon>
    </lineage>
</organism>
<gene>
    <name evidence="2" type="ORF">C1SCF055_LOCUS40861</name>
</gene>
<feature type="region of interest" description="Disordered" evidence="1">
    <location>
        <begin position="168"/>
        <end position="203"/>
    </location>
</feature>
<dbReference type="Proteomes" id="UP001152797">
    <property type="component" value="Unassembled WGS sequence"/>
</dbReference>
<evidence type="ECO:0000313" key="3">
    <source>
        <dbReference type="EMBL" id="CAL1169467.1"/>
    </source>
</evidence>
<accession>A0A9P1GLQ5</accession>
<reference evidence="2" key="1">
    <citation type="submission" date="2022-10" db="EMBL/GenBank/DDBJ databases">
        <authorList>
            <person name="Chen Y."/>
            <person name="Dougan E. K."/>
            <person name="Chan C."/>
            <person name="Rhodes N."/>
            <person name="Thang M."/>
        </authorList>
    </citation>
    <scope>NUCLEOTIDE SEQUENCE</scope>
</reference>
<comment type="caution">
    <text evidence="2">The sequence shown here is derived from an EMBL/GenBank/DDBJ whole genome shotgun (WGS) entry which is preliminary data.</text>
</comment>
<dbReference type="EMBL" id="CAMXCT020006566">
    <property type="protein sequence ID" value="CAL1169467.1"/>
    <property type="molecule type" value="Genomic_DNA"/>
</dbReference>
<sequence>MDYEEQGELKDLDLTLPGREALGNAFGTAEAGPEPKNDGPVLENSVTKALKAAGFPEVESKIVSSTIANKVISGIQKRILKVDECVAKLRECKQTSLVNKMIDKLVALKNSLDKCMEKLTELYGDGLVNGFSPELEKDMGDQIGEGRKAAAESLLMEPRVRTLLADCARASRKRDSQPPELPGAKKRPRKPEMTAAGQAKAKGFVPNETQVDPVLVEHYADEMGRGAPASSIARSMQAVGTACPTLVHTTESGAIIELPLLLPSSWLKVLVTEYPHLLGGGQGKNIHEQLNAFWTCYRFVQPGHEIYKKDPARLGYTVPLLLHGDEGRYLKKGNFMICTIESALGSDPEKMKRKVPCQCHEDHVLHRYGNLGEGYPGDASFAESVRLASHQIVNDSGNEFLSKFLVFGMSSLLYKKDKGLLHKAFDMVAADLKELHENGIDTGSHTFYSATIGVKGDLKFHHQLGNLERSYYNVGTTRNNPICSLCLAGMEGVGFEDLSDHPSWLATVYQTRPWPEGQAPSLATIPFQDDCPEAIFRLDAFHCWKCGLGRDLTGSTLVLLCQLEYFDSEGDTEFNLLARIQRAHGSFVLWCHACGKSPALHSFSKSLLNFANERSFPWFNVKGSDNTLLTSWLLFVVSLSVQSHGHRYRKLELALIETLQSATIVFQVLHSHPLWLERRFAQRVQHHLKILVRGYKVLAFETKTMQICGYGMKPKLHACDHIARDLDQQLKNNSPRVLNPMAFSCESNESMVGHVSRLARRVSSRTVSIRVLERVTIRVKSLILKVNKPRLRFGRRGQGKRSSPKTT</sequence>
<evidence type="ECO:0000313" key="4">
    <source>
        <dbReference type="Proteomes" id="UP001152797"/>
    </source>
</evidence>
<protein>
    <submittedName>
        <fullName evidence="2">Uncharacterized protein</fullName>
    </submittedName>
</protein>
<reference evidence="3" key="2">
    <citation type="submission" date="2024-04" db="EMBL/GenBank/DDBJ databases">
        <authorList>
            <person name="Chen Y."/>
            <person name="Shah S."/>
            <person name="Dougan E. K."/>
            <person name="Thang M."/>
            <person name="Chan C."/>
        </authorList>
    </citation>
    <scope>NUCLEOTIDE SEQUENCE [LARGE SCALE GENOMIC DNA]</scope>
</reference>
<dbReference type="EMBL" id="CAMXCT030006566">
    <property type="protein sequence ID" value="CAL4803404.1"/>
    <property type="molecule type" value="Genomic_DNA"/>
</dbReference>
<dbReference type="OrthoDB" id="416416at2759"/>
<proteinExistence type="predicted"/>
<name>A0A9P1GLQ5_9DINO</name>